<keyword evidence="2 4" id="KW-0472">Membrane</keyword>
<keyword evidence="4" id="KW-0564">Palmitate</keyword>
<evidence type="ECO:0000313" key="7">
    <source>
        <dbReference type="Proteomes" id="UP001589813"/>
    </source>
</evidence>
<evidence type="ECO:0000256" key="4">
    <source>
        <dbReference type="HAMAP-Rule" id="MF_00923"/>
    </source>
</evidence>
<dbReference type="InterPro" id="IPR002372">
    <property type="entry name" value="PQQ_rpt_dom"/>
</dbReference>
<dbReference type="NCBIfam" id="NF008351">
    <property type="entry name" value="PRK11138.1"/>
    <property type="match status" value="1"/>
</dbReference>
<evidence type="ECO:0000256" key="3">
    <source>
        <dbReference type="ARBA" id="ARBA00023237"/>
    </source>
</evidence>
<dbReference type="HAMAP" id="MF_00923">
    <property type="entry name" value="OM_assembly_BamB"/>
    <property type="match status" value="1"/>
</dbReference>
<evidence type="ECO:0000313" key="6">
    <source>
        <dbReference type="EMBL" id="MFC0048973.1"/>
    </source>
</evidence>
<gene>
    <name evidence="4 6" type="primary">bamB</name>
    <name evidence="6" type="ORF">ACFFJP_11820</name>
</gene>
<organism evidence="6 7">
    <name type="scientific">Rheinheimera tilapiae</name>
    <dbReference type="NCBI Taxonomy" id="875043"/>
    <lineage>
        <taxon>Bacteria</taxon>
        <taxon>Pseudomonadati</taxon>
        <taxon>Pseudomonadota</taxon>
        <taxon>Gammaproteobacteria</taxon>
        <taxon>Chromatiales</taxon>
        <taxon>Chromatiaceae</taxon>
        <taxon>Rheinheimera</taxon>
    </lineage>
</organism>
<accession>A0ABV6BFX9</accession>
<dbReference type="Gene3D" id="2.130.10.10">
    <property type="entry name" value="YVTN repeat-like/Quinoprotein amine dehydrogenase"/>
    <property type="match status" value="1"/>
</dbReference>
<dbReference type="SUPFAM" id="SSF50998">
    <property type="entry name" value="Quinoprotein alcohol dehydrogenase-like"/>
    <property type="match status" value="1"/>
</dbReference>
<keyword evidence="4" id="KW-0449">Lipoprotein</keyword>
<dbReference type="NCBIfam" id="TIGR03300">
    <property type="entry name" value="assembly_YfgL"/>
    <property type="match status" value="1"/>
</dbReference>
<keyword evidence="3 4" id="KW-0998">Cell outer membrane</keyword>
<comment type="subunit">
    <text evidence="4">Part of the Bam complex.</text>
</comment>
<dbReference type="InterPro" id="IPR011047">
    <property type="entry name" value="Quinoprotein_ADH-like_sf"/>
</dbReference>
<comment type="caution">
    <text evidence="6">The sequence shown here is derived from an EMBL/GenBank/DDBJ whole genome shotgun (WGS) entry which is preliminary data.</text>
</comment>
<dbReference type="RefSeq" id="WP_377243992.1">
    <property type="nucleotide sequence ID" value="NZ_JBHLXP010000003.1"/>
</dbReference>
<comment type="subcellular location">
    <subcellularLocation>
        <location evidence="4">Cell outer membrane</location>
        <topology evidence="4">Lipid-anchor</topology>
    </subcellularLocation>
</comment>
<feature type="domain" description="Pyrrolo-quinoline quinone repeat" evidence="5">
    <location>
        <begin position="109"/>
        <end position="324"/>
    </location>
</feature>
<dbReference type="InterPro" id="IPR015943">
    <property type="entry name" value="WD40/YVTN_repeat-like_dom_sf"/>
</dbReference>
<reference evidence="6 7" key="1">
    <citation type="submission" date="2024-09" db="EMBL/GenBank/DDBJ databases">
        <authorList>
            <person name="Sun Q."/>
            <person name="Mori K."/>
        </authorList>
    </citation>
    <scope>NUCLEOTIDE SEQUENCE [LARGE SCALE GENOMIC DNA]</scope>
    <source>
        <strain evidence="6 7">KCTC 23315</strain>
    </source>
</reference>
<dbReference type="SMART" id="SM00564">
    <property type="entry name" value="PQQ"/>
    <property type="match status" value="6"/>
</dbReference>
<proteinExistence type="inferred from homology"/>
<dbReference type="InterPro" id="IPR018391">
    <property type="entry name" value="PQQ_b-propeller_rpt"/>
</dbReference>
<protein>
    <recommendedName>
        <fullName evidence="4">Outer membrane protein assembly factor BamB</fullName>
    </recommendedName>
</protein>
<sequence length="399" mass="43338">MKLSVRTTLVPALLAFVLVGCSSNDEEELVLPEIDNKVTPDYVWSSSVGDGIEHYDSKIKPAVFGDKVFVASRAGEIVAFNLQNGDKLWSYDLRNGDDAPLFGGISHWWNNRNAKLAGGVAVGFDKVLVGTEDGDVLALNPETGEKVWHVKVKGEVLAAPVAGEGLILVNTGGGRIFALQPDTGEQRWMHETENALLTLRGISSVATAAGGVVYGSGNGKVGVLISEQGAPAWEEAVAVAKGSTDLARIIDVDATPIVQNGTIYAIAYNGQLVAMELRSGRVLWKRDYASFLDMQIVDNIIYLVDSTGKLYAVDTRNGLEIWSQQTLHKHFVTGPAVYKNYLVVGDNEGNLHWFSRDKGEYLARHEFDSSGFYTEAVSTSDYLILQTRNGEIDVLRTAD</sequence>
<dbReference type="PROSITE" id="PS51257">
    <property type="entry name" value="PROKAR_LIPOPROTEIN"/>
    <property type="match status" value="1"/>
</dbReference>
<dbReference type="InterPro" id="IPR017687">
    <property type="entry name" value="BamB"/>
</dbReference>
<keyword evidence="1 4" id="KW-0732">Signal</keyword>
<evidence type="ECO:0000256" key="1">
    <source>
        <dbReference type="ARBA" id="ARBA00022729"/>
    </source>
</evidence>
<feature type="domain" description="Pyrrolo-quinoline quinone repeat" evidence="5">
    <location>
        <begin position="44"/>
        <end position="99"/>
    </location>
</feature>
<keyword evidence="7" id="KW-1185">Reference proteome</keyword>
<comment type="function">
    <text evidence="4">Part of the outer membrane protein assembly complex, which is involved in assembly and insertion of beta-barrel proteins into the outer membrane.</text>
</comment>
<evidence type="ECO:0000256" key="2">
    <source>
        <dbReference type="ARBA" id="ARBA00023136"/>
    </source>
</evidence>
<comment type="similarity">
    <text evidence="4">Belongs to the BamB family.</text>
</comment>
<dbReference type="PANTHER" id="PTHR34512:SF30">
    <property type="entry name" value="OUTER MEMBRANE PROTEIN ASSEMBLY FACTOR BAMB"/>
    <property type="match status" value="1"/>
</dbReference>
<name>A0ABV6BFX9_9GAMM</name>
<dbReference type="PANTHER" id="PTHR34512">
    <property type="entry name" value="CELL SURFACE PROTEIN"/>
    <property type="match status" value="1"/>
</dbReference>
<dbReference type="EMBL" id="JBHLXP010000003">
    <property type="protein sequence ID" value="MFC0048973.1"/>
    <property type="molecule type" value="Genomic_DNA"/>
</dbReference>
<dbReference type="Proteomes" id="UP001589813">
    <property type="component" value="Unassembled WGS sequence"/>
</dbReference>
<evidence type="ECO:0000259" key="5">
    <source>
        <dbReference type="Pfam" id="PF13360"/>
    </source>
</evidence>
<dbReference type="Pfam" id="PF13360">
    <property type="entry name" value="PQQ_2"/>
    <property type="match status" value="2"/>
</dbReference>